<dbReference type="GO" id="GO:0005737">
    <property type="term" value="C:cytoplasm"/>
    <property type="evidence" value="ECO:0007669"/>
    <property type="project" value="TreeGrafter"/>
</dbReference>
<name>A0AAF0ET79_9BASI</name>
<accession>A0AAF0ET79</accession>
<keyword evidence="7 10" id="KW-0067">ATP-binding</keyword>
<feature type="region of interest" description="Disordered" evidence="11">
    <location>
        <begin position="1"/>
        <end position="40"/>
    </location>
</feature>
<organism evidence="13 14">
    <name type="scientific">Malassezia cuniculi</name>
    <dbReference type="NCBI Taxonomy" id="948313"/>
    <lineage>
        <taxon>Eukaryota</taxon>
        <taxon>Fungi</taxon>
        <taxon>Dikarya</taxon>
        <taxon>Basidiomycota</taxon>
        <taxon>Ustilaginomycotina</taxon>
        <taxon>Malasseziomycetes</taxon>
        <taxon>Malasseziales</taxon>
        <taxon>Malasseziaceae</taxon>
        <taxon>Malassezia</taxon>
    </lineage>
</organism>
<dbReference type="PANTHER" id="PTHR24346:SF110">
    <property type="entry name" value="NON-SPECIFIC SERINE_THREONINE PROTEIN KINASE"/>
    <property type="match status" value="1"/>
</dbReference>
<feature type="domain" description="Protein kinase" evidence="12">
    <location>
        <begin position="92"/>
        <end position="343"/>
    </location>
</feature>
<dbReference type="AlphaFoldDB" id="A0AAF0ET79"/>
<dbReference type="CDD" id="cd14079">
    <property type="entry name" value="STKc_AMPK_alpha"/>
    <property type="match status" value="1"/>
</dbReference>
<dbReference type="PROSITE" id="PS00107">
    <property type="entry name" value="PROTEIN_KINASE_ATP"/>
    <property type="match status" value="1"/>
</dbReference>
<evidence type="ECO:0000256" key="3">
    <source>
        <dbReference type="ARBA" id="ARBA00022527"/>
    </source>
</evidence>
<feature type="region of interest" description="Disordered" evidence="11">
    <location>
        <begin position="469"/>
        <end position="525"/>
    </location>
</feature>
<evidence type="ECO:0000256" key="9">
    <source>
        <dbReference type="ARBA" id="ARBA00048679"/>
    </source>
</evidence>
<evidence type="ECO:0000256" key="6">
    <source>
        <dbReference type="ARBA" id="ARBA00022777"/>
    </source>
</evidence>
<proteinExistence type="inferred from homology"/>
<dbReference type="SMART" id="SM00220">
    <property type="entry name" value="S_TKc"/>
    <property type="match status" value="1"/>
</dbReference>
<evidence type="ECO:0000256" key="7">
    <source>
        <dbReference type="ARBA" id="ARBA00022840"/>
    </source>
</evidence>
<dbReference type="SUPFAM" id="SSF56112">
    <property type="entry name" value="Protein kinase-like (PK-like)"/>
    <property type="match status" value="1"/>
</dbReference>
<comment type="catalytic activity">
    <reaction evidence="8">
        <text>L-threonyl-[protein] + ATP = O-phospho-L-threonyl-[protein] + ADP + H(+)</text>
        <dbReference type="Rhea" id="RHEA:46608"/>
        <dbReference type="Rhea" id="RHEA-COMP:11060"/>
        <dbReference type="Rhea" id="RHEA-COMP:11605"/>
        <dbReference type="ChEBI" id="CHEBI:15378"/>
        <dbReference type="ChEBI" id="CHEBI:30013"/>
        <dbReference type="ChEBI" id="CHEBI:30616"/>
        <dbReference type="ChEBI" id="CHEBI:61977"/>
        <dbReference type="ChEBI" id="CHEBI:456216"/>
        <dbReference type="EC" id="2.7.11.1"/>
    </reaction>
</comment>
<reference evidence="13" key="1">
    <citation type="submission" date="2023-03" db="EMBL/GenBank/DDBJ databases">
        <title>Mating type loci evolution in Malassezia.</title>
        <authorList>
            <person name="Coelho M.A."/>
        </authorList>
    </citation>
    <scope>NUCLEOTIDE SEQUENCE</scope>
    <source>
        <strain evidence="13">CBS 11721</strain>
    </source>
</reference>
<dbReference type="Pfam" id="PF00069">
    <property type="entry name" value="Pkinase"/>
    <property type="match status" value="1"/>
</dbReference>
<keyword evidence="3 13" id="KW-0723">Serine/threonine-protein kinase</keyword>
<dbReference type="InterPro" id="IPR032270">
    <property type="entry name" value="AMPK_C"/>
</dbReference>
<protein>
    <recommendedName>
        <fullName evidence="2">non-specific serine/threonine protein kinase</fullName>
        <ecNumber evidence="2">2.7.11.1</ecNumber>
    </recommendedName>
</protein>
<dbReference type="SUPFAM" id="SSF103243">
    <property type="entry name" value="KA1-like"/>
    <property type="match status" value="1"/>
</dbReference>
<evidence type="ECO:0000256" key="1">
    <source>
        <dbReference type="ARBA" id="ARBA00006234"/>
    </source>
</evidence>
<keyword evidence="4 13" id="KW-0808">Transferase</keyword>
<comment type="catalytic activity">
    <reaction evidence="9">
        <text>L-seryl-[protein] + ATP = O-phospho-L-seryl-[protein] + ADP + H(+)</text>
        <dbReference type="Rhea" id="RHEA:17989"/>
        <dbReference type="Rhea" id="RHEA-COMP:9863"/>
        <dbReference type="Rhea" id="RHEA-COMP:11604"/>
        <dbReference type="ChEBI" id="CHEBI:15378"/>
        <dbReference type="ChEBI" id="CHEBI:29999"/>
        <dbReference type="ChEBI" id="CHEBI:30616"/>
        <dbReference type="ChEBI" id="CHEBI:83421"/>
        <dbReference type="ChEBI" id="CHEBI:456216"/>
        <dbReference type="EC" id="2.7.11.1"/>
    </reaction>
</comment>
<feature type="compositionally biased region" description="Acidic residues" evidence="11">
    <location>
        <begin position="542"/>
        <end position="552"/>
    </location>
</feature>
<evidence type="ECO:0000256" key="2">
    <source>
        <dbReference type="ARBA" id="ARBA00012513"/>
    </source>
</evidence>
<evidence type="ECO:0000313" key="14">
    <source>
        <dbReference type="Proteomes" id="UP001219933"/>
    </source>
</evidence>
<evidence type="ECO:0000256" key="8">
    <source>
        <dbReference type="ARBA" id="ARBA00047899"/>
    </source>
</evidence>
<evidence type="ECO:0000256" key="5">
    <source>
        <dbReference type="ARBA" id="ARBA00022741"/>
    </source>
</evidence>
<dbReference type="PROSITE" id="PS00108">
    <property type="entry name" value="PROTEIN_KINASE_ST"/>
    <property type="match status" value="1"/>
</dbReference>
<gene>
    <name evidence="13" type="primary">SNF1</name>
    <name evidence="13" type="ORF">MCUN1_003471</name>
</gene>
<keyword evidence="14" id="KW-1185">Reference proteome</keyword>
<dbReference type="GO" id="GO:0035556">
    <property type="term" value="P:intracellular signal transduction"/>
    <property type="evidence" value="ECO:0007669"/>
    <property type="project" value="TreeGrafter"/>
</dbReference>
<dbReference type="Pfam" id="PF16579">
    <property type="entry name" value="AdenylateSensor"/>
    <property type="match status" value="1"/>
</dbReference>
<dbReference type="Gene3D" id="3.30.310.80">
    <property type="entry name" value="Kinase associated domain 1, KA1"/>
    <property type="match status" value="1"/>
</dbReference>
<dbReference type="Proteomes" id="UP001219933">
    <property type="component" value="Chromosome 5"/>
</dbReference>
<feature type="region of interest" description="Disordered" evidence="11">
    <location>
        <begin position="55"/>
        <end position="84"/>
    </location>
</feature>
<keyword evidence="5 10" id="KW-0547">Nucleotide-binding</keyword>
<keyword evidence="6 13" id="KW-0418">Kinase</keyword>
<dbReference type="EMBL" id="CP119881">
    <property type="protein sequence ID" value="WFD36588.1"/>
    <property type="molecule type" value="Genomic_DNA"/>
</dbReference>
<dbReference type="GO" id="GO:0004674">
    <property type="term" value="F:protein serine/threonine kinase activity"/>
    <property type="evidence" value="ECO:0007669"/>
    <property type="project" value="UniProtKB-KW"/>
</dbReference>
<feature type="compositionally biased region" description="Low complexity" evidence="11">
    <location>
        <begin position="10"/>
        <end position="21"/>
    </location>
</feature>
<feature type="binding site" evidence="10">
    <location>
        <position position="121"/>
    </location>
    <ligand>
        <name>ATP</name>
        <dbReference type="ChEBI" id="CHEBI:30616"/>
    </ligand>
</feature>
<comment type="similarity">
    <text evidence="1">Belongs to the protein kinase superfamily. CAMK Ser/Thr protein kinase family. SNF1 subfamily.</text>
</comment>
<dbReference type="InterPro" id="IPR028375">
    <property type="entry name" value="KA1/Ssp2_C"/>
</dbReference>
<evidence type="ECO:0000256" key="4">
    <source>
        <dbReference type="ARBA" id="ARBA00022679"/>
    </source>
</evidence>
<dbReference type="InterPro" id="IPR000719">
    <property type="entry name" value="Prot_kinase_dom"/>
</dbReference>
<feature type="compositionally biased region" description="Low complexity" evidence="11">
    <location>
        <begin position="613"/>
        <end position="625"/>
    </location>
</feature>
<dbReference type="FunFam" id="3.30.200.20:FF:000236">
    <property type="entry name" value="Non-specific serine/threonine protein kinase"/>
    <property type="match status" value="1"/>
</dbReference>
<evidence type="ECO:0000256" key="11">
    <source>
        <dbReference type="SAM" id="MobiDB-lite"/>
    </source>
</evidence>
<dbReference type="InterPro" id="IPR011009">
    <property type="entry name" value="Kinase-like_dom_sf"/>
</dbReference>
<dbReference type="PANTHER" id="PTHR24346">
    <property type="entry name" value="MAP/MICROTUBULE AFFINITY-REGULATING KINASE"/>
    <property type="match status" value="1"/>
</dbReference>
<dbReference type="GO" id="GO:0005524">
    <property type="term" value="F:ATP binding"/>
    <property type="evidence" value="ECO:0007669"/>
    <property type="project" value="UniProtKB-UniRule"/>
</dbReference>
<dbReference type="CDD" id="cd12122">
    <property type="entry name" value="AMPKA_C"/>
    <property type="match status" value="1"/>
</dbReference>
<dbReference type="FunFam" id="1.10.510.10:FF:000544">
    <property type="entry name" value="Non-specific serine/threonine protein kinase"/>
    <property type="match status" value="1"/>
</dbReference>
<sequence>MDPGDRGRDAVSASDPVVPAAGTSAPRAIARPGAHIPAPPEVAVPATSMVPQPKTAVANKVPVRRLPPPPRPTHHPRDPRAAPKPHKMIGQYVLHQTLGTGSFGKVKLATHALTGHRVAVKIINKRKISSLDIGARIKREIQYLKLLRHPHIIKLYEVITTPTDIIMVMEYAGGELFQYIVEHGRMEEPDARRFFQQIIAATEYCHRHKIVHRDLKPENLLLDEFLNVKIGDFGLSNIMTDGNFLKSSCGSPNYAAPEVISGRLYSGPEVDVWSCGVILYVMLCGCLPFDDDYIPTLFMKINKGIYTLPDHLSEGACDLLKRMLVVDPVKRITIAEIRQLPWFSAGLPSYLAPLPVTPSTEEQHFHLPPQPDESLHAPDIGPIDLTLVDELMSKVQGFSRDDVLALLLAPSTNQMKVAYHLVRDYHRMVEITNGLMRSSDGPDSQDAKTEFHSHTAVANFLAQSPPAWNKGLEGQFSRSNSISSRRRPAIRRSAHTTDLTAPGSGRKSRRQSNAARGDMKRPEVDDEFRAAVSEMLASVEDERYDSEFDESDGMSSHSGSDLDFSDDDGEFVSFDMVDDDDINTPPDSSMAEEIYIRPSAHISILSASMNNTDSASAYSDVSSQSGTGKKKRSRPRWHYGIRSRSQPMEIMLELYRTMQALGMEWNTKTSLPALPNGMEQATVAERQHALESLGDDIFYARTRCVLYGIQIHMDLQLYRVDEQSYFVDFRNVGYTKVAKGAQAVDAQSAPATAPAAPVRDINSPFFFFDAAFRLIVELAGG</sequence>
<evidence type="ECO:0000313" key="13">
    <source>
        <dbReference type="EMBL" id="WFD36588.1"/>
    </source>
</evidence>
<dbReference type="EC" id="2.7.11.1" evidence="2"/>
<dbReference type="Gene3D" id="1.10.510.10">
    <property type="entry name" value="Transferase(Phosphotransferase) domain 1"/>
    <property type="match status" value="1"/>
</dbReference>
<evidence type="ECO:0000259" key="12">
    <source>
        <dbReference type="PROSITE" id="PS50011"/>
    </source>
</evidence>
<dbReference type="InterPro" id="IPR017441">
    <property type="entry name" value="Protein_kinase_ATP_BS"/>
</dbReference>
<feature type="region of interest" description="Disordered" evidence="11">
    <location>
        <begin position="540"/>
        <end position="564"/>
    </location>
</feature>
<evidence type="ECO:0000256" key="10">
    <source>
        <dbReference type="PROSITE-ProRule" id="PRU10141"/>
    </source>
</evidence>
<dbReference type="InterPro" id="IPR008271">
    <property type="entry name" value="Ser/Thr_kinase_AS"/>
</dbReference>
<feature type="region of interest" description="Disordered" evidence="11">
    <location>
        <begin position="613"/>
        <end position="636"/>
    </location>
</feature>
<feature type="compositionally biased region" description="Basic residues" evidence="11">
    <location>
        <begin position="484"/>
        <end position="494"/>
    </location>
</feature>
<dbReference type="PROSITE" id="PS50011">
    <property type="entry name" value="PROTEIN_KINASE_DOM"/>
    <property type="match status" value="1"/>
</dbReference>